<sequence>MRKRAQLLVTSSTCSTYIQLSDAEAGAAAGDLVNVYYVHEDAEAGAAASDLAFVYYVHDLAPKTQGHTTGG</sequence>
<gene>
    <name evidence="1" type="ORF">SSLN_LOCUS18261</name>
</gene>
<keyword evidence="2" id="KW-1185">Reference proteome</keyword>
<dbReference type="AlphaFoldDB" id="A0A183TP63"/>
<organism evidence="3">
    <name type="scientific">Schistocephalus solidus</name>
    <name type="common">Tapeworm</name>
    <dbReference type="NCBI Taxonomy" id="70667"/>
    <lineage>
        <taxon>Eukaryota</taxon>
        <taxon>Metazoa</taxon>
        <taxon>Spiralia</taxon>
        <taxon>Lophotrochozoa</taxon>
        <taxon>Platyhelminthes</taxon>
        <taxon>Cestoda</taxon>
        <taxon>Eucestoda</taxon>
        <taxon>Diphyllobothriidea</taxon>
        <taxon>Diphyllobothriidae</taxon>
        <taxon>Schistocephalus</taxon>
    </lineage>
</organism>
<reference evidence="1 2" key="2">
    <citation type="submission" date="2018-11" db="EMBL/GenBank/DDBJ databases">
        <authorList>
            <consortium name="Pathogen Informatics"/>
        </authorList>
    </citation>
    <scope>NUCLEOTIDE SEQUENCE [LARGE SCALE GENOMIC DNA]</scope>
    <source>
        <strain evidence="1 2">NST_G2</strain>
    </source>
</reference>
<dbReference type="EMBL" id="UYSU01044015">
    <property type="protein sequence ID" value="VDM04647.1"/>
    <property type="molecule type" value="Genomic_DNA"/>
</dbReference>
<accession>A0A183TP63</accession>
<evidence type="ECO:0000313" key="1">
    <source>
        <dbReference type="EMBL" id="VDM04647.1"/>
    </source>
</evidence>
<reference evidence="3" key="1">
    <citation type="submission" date="2016-06" db="UniProtKB">
        <authorList>
            <consortium name="WormBaseParasite"/>
        </authorList>
    </citation>
    <scope>IDENTIFICATION</scope>
</reference>
<proteinExistence type="predicted"/>
<evidence type="ECO:0000313" key="2">
    <source>
        <dbReference type="Proteomes" id="UP000275846"/>
    </source>
</evidence>
<dbReference type="Proteomes" id="UP000275846">
    <property type="component" value="Unassembled WGS sequence"/>
</dbReference>
<protein>
    <submittedName>
        <fullName evidence="3">Dirigent protein</fullName>
    </submittedName>
</protein>
<dbReference type="WBParaSite" id="SSLN_0001894401-mRNA-1">
    <property type="protein sequence ID" value="SSLN_0001894401-mRNA-1"/>
    <property type="gene ID" value="SSLN_0001894401"/>
</dbReference>
<name>A0A183TP63_SCHSO</name>
<evidence type="ECO:0000313" key="3">
    <source>
        <dbReference type="WBParaSite" id="SSLN_0001894401-mRNA-1"/>
    </source>
</evidence>